<sequence length="63" mass="6955">MGNRPVPSSRGRAPIPETVSTVQFLEPAHTRELPEQPSTVADHSDAAMRGLRTPFDTDPFREP</sequence>
<dbReference type="RefSeq" id="WP_092927679.1">
    <property type="nucleotide sequence ID" value="NZ_FOMZ01000008.1"/>
</dbReference>
<evidence type="ECO:0000313" key="3">
    <source>
        <dbReference type="Proteomes" id="UP000198716"/>
    </source>
</evidence>
<reference evidence="3" key="1">
    <citation type="submission" date="2016-10" db="EMBL/GenBank/DDBJ databases">
        <authorList>
            <person name="Varghese N."/>
            <person name="Submissions S."/>
        </authorList>
    </citation>
    <scope>NUCLEOTIDE SEQUENCE [LARGE SCALE GENOMIC DNA]</scope>
    <source>
        <strain evidence="3">DSM 45004</strain>
    </source>
</reference>
<dbReference type="EMBL" id="FOMZ01000008">
    <property type="protein sequence ID" value="SFE14667.1"/>
    <property type="molecule type" value="Genomic_DNA"/>
</dbReference>
<evidence type="ECO:0000313" key="2">
    <source>
        <dbReference type="EMBL" id="SFE14667.1"/>
    </source>
</evidence>
<gene>
    <name evidence="2" type="ORF">SAMN04487819_108175</name>
</gene>
<feature type="region of interest" description="Disordered" evidence="1">
    <location>
        <begin position="28"/>
        <end position="63"/>
    </location>
</feature>
<organism evidence="2 3">
    <name type="scientific">Actinopolyspora alba</name>
    <dbReference type="NCBI Taxonomy" id="673379"/>
    <lineage>
        <taxon>Bacteria</taxon>
        <taxon>Bacillati</taxon>
        <taxon>Actinomycetota</taxon>
        <taxon>Actinomycetes</taxon>
        <taxon>Actinopolysporales</taxon>
        <taxon>Actinopolysporaceae</taxon>
        <taxon>Actinopolyspora</taxon>
        <taxon>Actinopolyspora alba group</taxon>
    </lineage>
</organism>
<name>A0A1I1Y4X9_9ACTN</name>
<keyword evidence="3" id="KW-1185">Reference proteome</keyword>
<dbReference type="AlphaFoldDB" id="A0A1I1Y4X9"/>
<accession>A0A1I1Y4X9</accession>
<dbReference type="Proteomes" id="UP000198716">
    <property type="component" value="Unassembled WGS sequence"/>
</dbReference>
<proteinExistence type="predicted"/>
<protein>
    <submittedName>
        <fullName evidence="2">Uncharacterized protein</fullName>
    </submittedName>
</protein>
<evidence type="ECO:0000256" key="1">
    <source>
        <dbReference type="SAM" id="MobiDB-lite"/>
    </source>
</evidence>